<dbReference type="RefSeq" id="WP_348264305.1">
    <property type="nucleotide sequence ID" value="NZ_CP121196.1"/>
</dbReference>
<accession>A0AAU7DN60</accession>
<protein>
    <submittedName>
        <fullName evidence="1">Uncharacterized protein</fullName>
    </submittedName>
</protein>
<dbReference type="AlphaFoldDB" id="A0AAU7DN60"/>
<reference evidence="1" key="1">
    <citation type="submission" date="2023-03" db="EMBL/GenBank/DDBJ databases">
        <title>Edaphobacter sp.</title>
        <authorList>
            <person name="Huber K.J."/>
            <person name="Papendorf J."/>
            <person name="Pilke C."/>
            <person name="Bunk B."/>
            <person name="Sproeer C."/>
            <person name="Pester M."/>
        </authorList>
    </citation>
    <scope>NUCLEOTIDE SEQUENCE</scope>
    <source>
        <strain evidence="1">DSM 110680</strain>
    </source>
</reference>
<sequence length="196" mass="21353">MFRRVRFGLQISIALAILATMHIETVPAQTSSISSSDQKILSDFSKQARDYISKEHSLAADKMKPTSDVAKLEQERKQLRDAVQQSRANAKQGDLFTPEAAKVFRKLLANVLNGPGSAKIKSSLNHAEPGAPAAFRVNDEFPNRNGQPIQTVPPTVLKVLPTLPKGMDYCIAGTTLALRDSSANMVVDFLPNALPQ</sequence>
<dbReference type="EMBL" id="CP121196">
    <property type="protein sequence ID" value="XBH19090.1"/>
    <property type="molecule type" value="Genomic_DNA"/>
</dbReference>
<name>A0AAU7DN60_9BACT</name>
<proteinExistence type="predicted"/>
<gene>
    <name evidence="1" type="ORF">P8935_07160</name>
</gene>
<evidence type="ECO:0000313" key="1">
    <source>
        <dbReference type="EMBL" id="XBH19090.1"/>
    </source>
</evidence>
<organism evidence="1">
    <name type="scientific">Telmatobacter sp. DSM 110680</name>
    <dbReference type="NCBI Taxonomy" id="3036704"/>
    <lineage>
        <taxon>Bacteria</taxon>
        <taxon>Pseudomonadati</taxon>
        <taxon>Acidobacteriota</taxon>
        <taxon>Terriglobia</taxon>
        <taxon>Terriglobales</taxon>
        <taxon>Acidobacteriaceae</taxon>
        <taxon>Telmatobacter</taxon>
    </lineage>
</organism>